<reference evidence="1" key="1">
    <citation type="submission" date="2019-07" db="EMBL/GenBank/DDBJ databases">
        <authorList>
            <person name="Dittberner H."/>
        </authorList>
    </citation>
    <scope>NUCLEOTIDE SEQUENCE [LARGE SCALE GENOMIC DNA]</scope>
</reference>
<dbReference type="InterPro" id="IPR053052">
    <property type="entry name" value="Imprinting_Balance_Reg"/>
</dbReference>
<proteinExistence type="predicted"/>
<comment type="caution">
    <text evidence="1">The sequence shown here is derived from an EMBL/GenBank/DDBJ whole genome shotgun (WGS) entry which is preliminary data.</text>
</comment>
<dbReference type="AlphaFoldDB" id="A0A565C8C5"/>
<protein>
    <submittedName>
        <fullName evidence="1">Uncharacterized protein</fullName>
    </submittedName>
</protein>
<name>A0A565C8C5_9BRAS</name>
<dbReference type="Proteomes" id="UP000489600">
    <property type="component" value="Unassembled WGS sequence"/>
</dbReference>
<dbReference type="OrthoDB" id="977640at2759"/>
<gene>
    <name evidence="1" type="ORF">ANE_LOCUS20284</name>
</gene>
<keyword evidence="2" id="KW-1185">Reference proteome</keyword>
<evidence type="ECO:0000313" key="2">
    <source>
        <dbReference type="Proteomes" id="UP000489600"/>
    </source>
</evidence>
<dbReference type="PANTHER" id="PTHR45496:SF32">
    <property type="entry name" value="PROTEIN ADMETOS"/>
    <property type="match status" value="1"/>
</dbReference>
<evidence type="ECO:0000313" key="1">
    <source>
        <dbReference type="EMBL" id="VVB09840.1"/>
    </source>
</evidence>
<dbReference type="PANTHER" id="PTHR45496">
    <property type="entry name" value="CHAPERONE DNAJ-DOMAIN SUPERFAMILY PROTEIN"/>
    <property type="match status" value="1"/>
</dbReference>
<organism evidence="1 2">
    <name type="scientific">Arabis nemorensis</name>
    <dbReference type="NCBI Taxonomy" id="586526"/>
    <lineage>
        <taxon>Eukaryota</taxon>
        <taxon>Viridiplantae</taxon>
        <taxon>Streptophyta</taxon>
        <taxon>Embryophyta</taxon>
        <taxon>Tracheophyta</taxon>
        <taxon>Spermatophyta</taxon>
        <taxon>Magnoliopsida</taxon>
        <taxon>eudicotyledons</taxon>
        <taxon>Gunneridae</taxon>
        <taxon>Pentapetalae</taxon>
        <taxon>rosids</taxon>
        <taxon>malvids</taxon>
        <taxon>Brassicales</taxon>
        <taxon>Brassicaceae</taxon>
        <taxon>Arabideae</taxon>
        <taxon>Arabis</taxon>
    </lineage>
</organism>
<dbReference type="EMBL" id="CABITT030000007">
    <property type="protein sequence ID" value="VVB09840.1"/>
    <property type="molecule type" value="Genomic_DNA"/>
</dbReference>
<accession>A0A565C8C5</accession>
<sequence>MMSNQAPSNHLPIITCHNLLKRRDFKEVRSFVEMNRLVGNEWNELDQAEAISDVIIAAENRLPNGLTDYYGMIRATRLGPVVLDDFLRLMRLLDGRSNHFPCSNEAACYAMEAWTFLSKPAMKTKYDMAISTADMISGQNRQTHVVNNRWGGIGVQGGGTNRGNNSGSIGFGGNERFNRNGEFFSGGRGIAGFGRGGSGKKNIGGGERGVDDRFGAIGLMFGGGRGVAGGSSRQGIGGGEDGVNGKISNGNGGFGCTSGFFGGVGDRSGKGISGVYHKTSSDDYGLDAIFGGGISVAGGRGRKDISGGEGGVDGGISSGNNISSGRFDNIDGSFGGGIDIAGGSGSKGIGGGESGVSSGTHGGNGDCDVRFDNNNEFGCEGGSGGDIGYYFNEKGTEDGGGFGGVDKEKQKVETVWSICSNCYIMHGNEICMRCNKVPIEFESTTNMIPSGFPVESEKGEDQFSHLAGMLQLGLPENSSFIPKEQNLGQSWLPENSSFIPKEQNLGRGIEDVVVQDKASVLGETVRYFNELKKMVKEIPTTPALEDSL</sequence>